<accession>A0A1Z4LSM8</accession>
<keyword evidence="2" id="KW-1185">Reference proteome</keyword>
<name>A0A1Z4LSM8_9CYAN</name>
<evidence type="ECO:0000313" key="1">
    <source>
        <dbReference type="EMBL" id="BAY84232.1"/>
    </source>
</evidence>
<gene>
    <name evidence="1" type="ORF">NIES267_37280</name>
</gene>
<reference evidence="1 2" key="1">
    <citation type="submission" date="2017-06" db="EMBL/GenBank/DDBJ databases">
        <title>Genome sequencing of cyanobaciteial culture collection at National Institute for Environmental Studies (NIES).</title>
        <authorList>
            <person name="Hirose Y."/>
            <person name="Shimura Y."/>
            <person name="Fujisawa T."/>
            <person name="Nakamura Y."/>
            <person name="Kawachi M."/>
        </authorList>
    </citation>
    <scope>NUCLEOTIDE SEQUENCE [LARGE SCALE GENOMIC DNA]</scope>
    <source>
        <strain evidence="1 2">NIES-267</strain>
    </source>
</reference>
<organism evidence="1 2">
    <name type="scientific">Calothrix parasitica NIES-267</name>
    <dbReference type="NCBI Taxonomy" id="1973488"/>
    <lineage>
        <taxon>Bacteria</taxon>
        <taxon>Bacillati</taxon>
        <taxon>Cyanobacteriota</taxon>
        <taxon>Cyanophyceae</taxon>
        <taxon>Nostocales</taxon>
        <taxon>Calotrichaceae</taxon>
        <taxon>Calothrix</taxon>
    </lineage>
</organism>
<dbReference type="EMBL" id="AP018227">
    <property type="protein sequence ID" value="BAY84232.1"/>
    <property type="molecule type" value="Genomic_DNA"/>
</dbReference>
<protein>
    <submittedName>
        <fullName evidence="1">Uncharacterized protein</fullName>
    </submittedName>
</protein>
<evidence type="ECO:0000313" key="2">
    <source>
        <dbReference type="Proteomes" id="UP000218418"/>
    </source>
</evidence>
<sequence>MSKAEPYEMHSQPETESERLNNRYNNNLLSVCAFLIII</sequence>
<dbReference type="Proteomes" id="UP000218418">
    <property type="component" value="Chromosome"/>
</dbReference>
<dbReference type="AlphaFoldDB" id="A0A1Z4LSM8"/>
<proteinExistence type="predicted"/>